<sequence>MKAEFLRDAAMTAVIFGFVGMGWFGWAQEAPPKRMQKWLGIGSGIGIAIALAGGLIAWRNWDAGTAIDAETGPRFGIIVGIEFGLAGLGAVLLIWRKLGAWIAPWIAFVVGVHFYPLAPLLKEPMLHVTATLVTLGSLLAAWIAWKRKLTPSYVTGVITGSLLGLSGAVALATALLAY</sequence>
<feature type="transmembrane region" description="Helical" evidence="1">
    <location>
        <begin position="38"/>
        <end position="57"/>
    </location>
</feature>
<evidence type="ECO:0000313" key="3">
    <source>
        <dbReference type="Proteomes" id="UP001165079"/>
    </source>
</evidence>
<gene>
    <name evidence="2" type="ORF">Afil01_47540</name>
</gene>
<keyword evidence="1" id="KW-0472">Membrane</keyword>
<comment type="caution">
    <text evidence="2">The sequence shown here is derived from an EMBL/GenBank/DDBJ whole genome shotgun (WGS) entry which is preliminary data.</text>
</comment>
<dbReference type="Proteomes" id="UP001165079">
    <property type="component" value="Unassembled WGS sequence"/>
</dbReference>
<name>A0A9W6SPW0_9ACTN</name>
<keyword evidence="1" id="KW-0812">Transmembrane</keyword>
<feature type="transmembrane region" description="Helical" evidence="1">
    <location>
        <begin position="6"/>
        <end position="26"/>
    </location>
</feature>
<keyword evidence="1" id="KW-1133">Transmembrane helix</keyword>
<feature type="transmembrane region" description="Helical" evidence="1">
    <location>
        <begin position="102"/>
        <end position="118"/>
    </location>
</feature>
<dbReference type="EMBL" id="BSTX01000003">
    <property type="protein sequence ID" value="GLZ79947.1"/>
    <property type="molecule type" value="Genomic_DNA"/>
</dbReference>
<feature type="transmembrane region" description="Helical" evidence="1">
    <location>
        <begin position="157"/>
        <end position="177"/>
    </location>
</feature>
<evidence type="ECO:0000256" key="1">
    <source>
        <dbReference type="SAM" id="Phobius"/>
    </source>
</evidence>
<dbReference type="AlphaFoldDB" id="A0A9W6SPW0"/>
<feature type="transmembrane region" description="Helical" evidence="1">
    <location>
        <begin position="77"/>
        <end position="95"/>
    </location>
</feature>
<keyword evidence="3" id="KW-1185">Reference proteome</keyword>
<accession>A0A9W6SPW0</accession>
<feature type="transmembrane region" description="Helical" evidence="1">
    <location>
        <begin position="124"/>
        <end position="145"/>
    </location>
</feature>
<proteinExistence type="predicted"/>
<organism evidence="2 3">
    <name type="scientific">Actinorhabdospora filicis</name>
    <dbReference type="NCBI Taxonomy" id="1785913"/>
    <lineage>
        <taxon>Bacteria</taxon>
        <taxon>Bacillati</taxon>
        <taxon>Actinomycetota</taxon>
        <taxon>Actinomycetes</taxon>
        <taxon>Micromonosporales</taxon>
        <taxon>Micromonosporaceae</taxon>
        <taxon>Actinorhabdospora</taxon>
    </lineage>
</organism>
<evidence type="ECO:0000313" key="2">
    <source>
        <dbReference type="EMBL" id="GLZ79947.1"/>
    </source>
</evidence>
<reference evidence="2" key="1">
    <citation type="submission" date="2023-03" db="EMBL/GenBank/DDBJ databases">
        <title>Actinorhabdospora filicis NBRC 111898.</title>
        <authorList>
            <person name="Ichikawa N."/>
            <person name="Sato H."/>
            <person name="Tonouchi N."/>
        </authorList>
    </citation>
    <scope>NUCLEOTIDE SEQUENCE</scope>
    <source>
        <strain evidence="2">NBRC 111898</strain>
    </source>
</reference>
<dbReference type="RefSeq" id="WP_285665081.1">
    <property type="nucleotide sequence ID" value="NZ_BSTX01000003.1"/>
</dbReference>
<protein>
    <submittedName>
        <fullName evidence="2">Uncharacterized protein</fullName>
    </submittedName>
</protein>